<reference evidence="1 2" key="1">
    <citation type="submission" date="2007-06" db="EMBL/GenBank/DDBJ databases">
        <title>The Genome Sequence of Coccidioides posadasii RMSCC_3488.</title>
        <authorList>
            <consortium name="Coccidioides Genome Resources Consortium"/>
            <consortium name="The Broad Institute Genome Sequencing Platform"/>
            <person name="Henn M.R."/>
            <person name="Sykes S."/>
            <person name="Young S."/>
            <person name="Jaffe D."/>
            <person name="Berlin A."/>
            <person name="Alvarez P."/>
            <person name="Butler J."/>
            <person name="Gnerre S."/>
            <person name="Grabherr M."/>
            <person name="Mauceli E."/>
            <person name="Brockman W."/>
            <person name="Kodira C."/>
            <person name="Alvarado L."/>
            <person name="Zeng Q."/>
            <person name="Crawford M."/>
            <person name="Antoine C."/>
            <person name="Devon K."/>
            <person name="Galgiani J."/>
            <person name="Orsborn K."/>
            <person name="Lewis M.L."/>
            <person name="Nusbaum C."/>
            <person name="Galagan J."/>
            <person name="Birren B."/>
        </authorList>
    </citation>
    <scope>NUCLEOTIDE SEQUENCE [LARGE SCALE GENOMIC DNA]</scope>
    <source>
        <strain evidence="1 2">RMSCC 3488</strain>
    </source>
</reference>
<dbReference type="OrthoDB" id="4207571at2759"/>
<reference evidence="2" key="3">
    <citation type="journal article" date="2010" name="Genome Res.">
        <title>Population genomic sequencing of Coccidioides fungi reveals recent hybridization and transposon control.</title>
        <authorList>
            <person name="Neafsey D.E."/>
            <person name="Barker B.M."/>
            <person name="Sharpton T.J."/>
            <person name="Stajich J.E."/>
            <person name="Park D.J."/>
            <person name="Whiston E."/>
            <person name="Hung C.-Y."/>
            <person name="McMahan C."/>
            <person name="White J."/>
            <person name="Sykes S."/>
            <person name="Heiman D."/>
            <person name="Young S."/>
            <person name="Zeng Q."/>
            <person name="Abouelleil A."/>
            <person name="Aftuck L."/>
            <person name="Bessette D."/>
            <person name="Brown A."/>
            <person name="FitzGerald M."/>
            <person name="Lui A."/>
            <person name="Macdonald J.P."/>
            <person name="Priest M."/>
            <person name="Orbach M.J."/>
            <person name="Galgiani J.N."/>
            <person name="Kirkland T.N."/>
            <person name="Cole G.T."/>
            <person name="Birren B.W."/>
            <person name="Henn M.R."/>
            <person name="Taylor J.W."/>
            <person name="Rounsley S.D."/>
        </authorList>
    </citation>
    <scope>NUCLEOTIDE SEQUENCE [LARGE SCALE GENOMIC DNA]</scope>
    <source>
        <strain evidence="2">RMSCC 3488</strain>
    </source>
</reference>
<name>A0A0J6F9H2_COCPO</name>
<dbReference type="PANTHER" id="PTHR37535">
    <property type="entry name" value="FLUG DOMAIN PROTEIN"/>
    <property type="match status" value="1"/>
</dbReference>
<proteinExistence type="predicted"/>
<protein>
    <submittedName>
        <fullName evidence="1">Uncharacterized protein</fullName>
    </submittedName>
</protein>
<evidence type="ECO:0000313" key="1">
    <source>
        <dbReference type="EMBL" id="KMM65920.1"/>
    </source>
</evidence>
<accession>A0A0J6F9H2</accession>
<organism evidence="1 2">
    <name type="scientific">Coccidioides posadasii RMSCC 3488</name>
    <dbReference type="NCBI Taxonomy" id="454284"/>
    <lineage>
        <taxon>Eukaryota</taxon>
        <taxon>Fungi</taxon>
        <taxon>Dikarya</taxon>
        <taxon>Ascomycota</taxon>
        <taxon>Pezizomycotina</taxon>
        <taxon>Eurotiomycetes</taxon>
        <taxon>Eurotiomycetidae</taxon>
        <taxon>Onygenales</taxon>
        <taxon>Onygenaceae</taxon>
        <taxon>Coccidioides</taxon>
    </lineage>
</organism>
<dbReference type="Proteomes" id="UP000054567">
    <property type="component" value="Unassembled WGS sequence"/>
</dbReference>
<gene>
    <name evidence="1" type="ORF">CPAG_02261</name>
</gene>
<dbReference type="AlphaFoldDB" id="A0A0J6F9H2"/>
<dbReference type="VEuPathDB" id="FungiDB:CPAG_02261"/>
<evidence type="ECO:0000313" key="2">
    <source>
        <dbReference type="Proteomes" id="UP000054567"/>
    </source>
</evidence>
<dbReference type="EMBL" id="DS268109">
    <property type="protein sequence ID" value="KMM65920.1"/>
    <property type="molecule type" value="Genomic_DNA"/>
</dbReference>
<sequence>MGGNFFARLAEEAVDLKKYNNKVVRRAVLPCTESSYQETLTAYDMWREKHLEAPSPPDIQAYKAFLVSVGRAKNGRIHDRPVPDTMDGFQRNFEAGWQRERNCTFPESVTVTIREFIKSDLMKEIGIKEGEMEKHYLSPDDIKAALEFLWCRDYLDYKGQFREQSRVDLAHSILLYCYTSARTGEVHESTAQRATACHKNAQDASDKDLTVKDGLEDKQGLEARVLSTCYKASCIVVGEVMLVLMYEREYVKGHWRKKKWDLPKHIFYKIYKQKTLLLVNLLLYFLPSATADNAFCNYKSVDELLDYVD</sequence>
<dbReference type="PANTHER" id="PTHR37535:SF3">
    <property type="entry name" value="FLUG DOMAIN-CONTAINING PROTEIN"/>
    <property type="match status" value="1"/>
</dbReference>
<reference evidence="2" key="2">
    <citation type="journal article" date="2009" name="Genome Res.">
        <title>Comparative genomic analyses of the human fungal pathogens Coccidioides and their relatives.</title>
        <authorList>
            <person name="Sharpton T.J."/>
            <person name="Stajich J.E."/>
            <person name="Rounsley S.D."/>
            <person name="Gardner M.J."/>
            <person name="Wortman J.R."/>
            <person name="Jordar V.S."/>
            <person name="Maiti R."/>
            <person name="Kodira C.D."/>
            <person name="Neafsey D.E."/>
            <person name="Zeng Q."/>
            <person name="Hung C.-Y."/>
            <person name="McMahan C."/>
            <person name="Muszewska A."/>
            <person name="Grynberg M."/>
            <person name="Mandel M.A."/>
            <person name="Kellner E.M."/>
            <person name="Barker B.M."/>
            <person name="Galgiani J.N."/>
            <person name="Orbach M.J."/>
            <person name="Kirkland T.N."/>
            <person name="Cole G.T."/>
            <person name="Henn M.R."/>
            <person name="Birren B.W."/>
            <person name="Taylor J.W."/>
        </authorList>
    </citation>
    <scope>NUCLEOTIDE SEQUENCE [LARGE SCALE GENOMIC DNA]</scope>
    <source>
        <strain evidence="2">RMSCC 3488</strain>
    </source>
</reference>